<dbReference type="Proteomes" id="UP000828941">
    <property type="component" value="Chromosome 4"/>
</dbReference>
<dbReference type="EMBL" id="CM039429">
    <property type="protein sequence ID" value="KAI4346904.1"/>
    <property type="molecule type" value="Genomic_DNA"/>
</dbReference>
<proteinExistence type="predicted"/>
<gene>
    <name evidence="1" type="ORF">L6164_007767</name>
</gene>
<reference evidence="1 2" key="1">
    <citation type="journal article" date="2022" name="DNA Res.">
        <title>Chromosomal-level genome assembly of the orchid tree Bauhinia variegata (Leguminosae; Cercidoideae) supports the allotetraploid origin hypothesis of Bauhinia.</title>
        <authorList>
            <person name="Zhong Y."/>
            <person name="Chen Y."/>
            <person name="Zheng D."/>
            <person name="Pang J."/>
            <person name="Liu Y."/>
            <person name="Luo S."/>
            <person name="Meng S."/>
            <person name="Qian L."/>
            <person name="Wei D."/>
            <person name="Dai S."/>
            <person name="Zhou R."/>
        </authorList>
    </citation>
    <scope>NUCLEOTIDE SEQUENCE [LARGE SCALE GENOMIC DNA]</scope>
    <source>
        <strain evidence="1">BV-YZ2020</strain>
    </source>
</reference>
<sequence>MASYCHSHPFTFPLIPLSYMIILLISLKSIPRVNSIDSFPSCSKQFNCGNLTNVGFPFWGGGRAEGCGYPEFYLNCTENLPYITFNNITYLVKEVHPQNHTLKIAFKELCPAPFPSNTTDILDGNLFDYVSGYQNLTLLYGCNETVAKGRKGYFECPIHGVADRYAYPVLGNWDSSPWHCTYGLVARVRSTFTVSEFANFQAKMKDGFEVKWLVGVDCDQCQRFGGVCGYNLKSKQTTCNYADAKSPQGMSKILQQVVIAIFI</sequence>
<organism evidence="1 2">
    <name type="scientific">Bauhinia variegata</name>
    <name type="common">Purple orchid tree</name>
    <name type="synonym">Phanera variegata</name>
    <dbReference type="NCBI Taxonomy" id="167791"/>
    <lineage>
        <taxon>Eukaryota</taxon>
        <taxon>Viridiplantae</taxon>
        <taxon>Streptophyta</taxon>
        <taxon>Embryophyta</taxon>
        <taxon>Tracheophyta</taxon>
        <taxon>Spermatophyta</taxon>
        <taxon>Magnoliopsida</taxon>
        <taxon>eudicotyledons</taxon>
        <taxon>Gunneridae</taxon>
        <taxon>Pentapetalae</taxon>
        <taxon>rosids</taxon>
        <taxon>fabids</taxon>
        <taxon>Fabales</taxon>
        <taxon>Fabaceae</taxon>
        <taxon>Cercidoideae</taxon>
        <taxon>Cercideae</taxon>
        <taxon>Bauhiniinae</taxon>
        <taxon>Bauhinia</taxon>
    </lineage>
</organism>
<evidence type="ECO:0000313" key="1">
    <source>
        <dbReference type="EMBL" id="KAI4346904.1"/>
    </source>
</evidence>
<name>A0ACB9PDJ4_BAUVA</name>
<protein>
    <submittedName>
        <fullName evidence="1">Uncharacterized protein</fullName>
    </submittedName>
</protein>
<comment type="caution">
    <text evidence="1">The sequence shown here is derived from an EMBL/GenBank/DDBJ whole genome shotgun (WGS) entry which is preliminary data.</text>
</comment>
<keyword evidence="2" id="KW-1185">Reference proteome</keyword>
<accession>A0ACB9PDJ4</accession>
<evidence type="ECO:0000313" key="2">
    <source>
        <dbReference type="Proteomes" id="UP000828941"/>
    </source>
</evidence>